<gene>
    <name evidence="1" type="ORF">BDY19DRAFT_993645</name>
</gene>
<keyword evidence="2" id="KW-1185">Reference proteome</keyword>
<evidence type="ECO:0000313" key="2">
    <source>
        <dbReference type="Proteomes" id="UP001055072"/>
    </source>
</evidence>
<accession>A0ACB8U3A5</accession>
<reference evidence="1" key="1">
    <citation type="journal article" date="2021" name="Environ. Microbiol.">
        <title>Gene family expansions and transcriptome signatures uncover fungal adaptations to wood decay.</title>
        <authorList>
            <person name="Hage H."/>
            <person name="Miyauchi S."/>
            <person name="Viragh M."/>
            <person name="Drula E."/>
            <person name="Min B."/>
            <person name="Chaduli D."/>
            <person name="Navarro D."/>
            <person name="Favel A."/>
            <person name="Norest M."/>
            <person name="Lesage-Meessen L."/>
            <person name="Balint B."/>
            <person name="Merenyi Z."/>
            <person name="de Eugenio L."/>
            <person name="Morin E."/>
            <person name="Martinez A.T."/>
            <person name="Baldrian P."/>
            <person name="Stursova M."/>
            <person name="Martinez M.J."/>
            <person name="Novotny C."/>
            <person name="Magnuson J.K."/>
            <person name="Spatafora J.W."/>
            <person name="Maurice S."/>
            <person name="Pangilinan J."/>
            <person name="Andreopoulos W."/>
            <person name="LaButti K."/>
            <person name="Hundley H."/>
            <person name="Na H."/>
            <person name="Kuo A."/>
            <person name="Barry K."/>
            <person name="Lipzen A."/>
            <person name="Henrissat B."/>
            <person name="Riley R."/>
            <person name="Ahrendt S."/>
            <person name="Nagy L.G."/>
            <person name="Grigoriev I.V."/>
            <person name="Martin F."/>
            <person name="Rosso M.N."/>
        </authorList>
    </citation>
    <scope>NUCLEOTIDE SEQUENCE</scope>
    <source>
        <strain evidence="1">CBS 384.51</strain>
    </source>
</reference>
<proteinExistence type="predicted"/>
<evidence type="ECO:0000313" key="1">
    <source>
        <dbReference type="EMBL" id="KAI0088812.1"/>
    </source>
</evidence>
<dbReference type="EMBL" id="MU274912">
    <property type="protein sequence ID" value="KAI0088812.1"/>
    <property type="molecule type" value="Genomic_DNA"/>
</dbReference>
<name>A0ACB8U3A5_9APHY</name>
<organism evidence="1 2">
    <name type="scientific">Irpex rosettiformis</name>
    <dbReference type="NCBI Taxonomy" id="378272"/>
    <lineage>
        <taxon>Eukaryota</taxon>
        <taxon>Fungi</taxon>
        <taxon>Dikarya</taxon>
        <taxon>Basidiomycota</taxon>
        <taxon>Agaricomycotina</taxon>
        <taxon>Agaricomycetes</taxon>
        <taxon>Polyporales</taxon>
        <taxon>Irpicaceae</taxon>
        <taxon>Irpex</taxon>
    </lineage>
</organism>
<comment type="caution">
    <text evidence="1">The sequence shown here is derived from an EMBL/GenBank/DDBJ whole genome shotgun (WGS) entry which is preliminary data.</text>
</comment>
<protein>
    <submittedName>
        <fullName evidence="1">Alpha/beta-hydrolase</fullName>
    </submittedName>
</protein>
<sequence>MPGNLIRYQPFKTLYLAYFAFIFLFFRLPYYIALSLFPWTRPRSSWTARRAILVRSLQDIVPVVFDTASFDVARIDPHSFSKIRDEVGLVWIDAKPELVVGEIKEMAERNKVDVENVAGYWYGKRDSETGRAGQRAGPDEKVMYALHAGGFVIGSAAPTGGSAGMYKDLLHELPQFSRLFALQYRLSDGPPLPIKNPVPAHLIDAIIGYDYLINELGFKPSNILVLGDSAGGTLTAQLAKYIASSDLPNISQPGGLLLLSPSMDWGETHTHSESTMLRHRSTDWIVPFNDGYCSRAMLGYLPWSVAQTNWYFSPASLALPEKKGTFRGFPPTMFLVGGAEMTLDGMKTAYGMMVEDLGEEEVTWVELEDATHIVLSLPWHEEEKSEAYRAVRKWADTLF</sequence>
<dbReference type="Proteomes" id="UP001055072">
    <property type="component" value="Unassembled WGS sequence"/>
</dbReference>